<sequence>MNNMIKTVLPVVALAMTTVYSKAQDLNTMLNDAYKSLETATNMGSLMKANNSFNLIAAKWGNDWAANYYAAYSAIYISLQETNPQRKDQLLDQADRFVDKVNSIQPANDESMVLTAYAAYARFLVDPRNRWKKYLDLMNSNLDKAKKANPDNPRIYYLEGIPVFNRPVLYGGGKSKAKPYFQKAKALFAKQPPASITKPYWGEKDNQDYLTKCD</sequence>
<comment type="caution">
    <text evidence="2">The sequence shown here is derived from an EMBL/GenBank/DDBJ whole genome shotgun (WGS) entry which is preliminary data.</text>
</comment>
<protein>
    <recommendedName>
        <fullName evidence="4">Tetratricopeptide repeat protein</fullName>
    </recommendedName>
</protein>
<reference evidence="2" key="2">
    <citation type="submission" date="2020-09" db="EMBL/GenBank/DDBJ databases">
        <authorList>
            <person name="Sun Q."/>
            <person name="Zhou Y."/>
        </authorList>
    </citation>
    <scope>NUCLEOTIDE SEQUENCE</scope>
    <source>
        <strain evidence="2">CGMCC 1.15448</strain>
    </source>
</reference>
<reference evidence="2" key="1">
    <citation type="journal article" date="2014" name="Int. J. Syst. Evol. Microbiol.">
        <title>Complete genome sequence of Corynebacterium casei LMG S-19264T (=DSM 44701T), isolated from a smear-ripened cheese.</title>
        <authorList>
            <consortium name="US DOE Joint Genome Institute (JGI-PGF)"/>
            <person name="Walter F."/>
            <person name="Albersmeier A."/>
            <person name="Kalinowski J."/>
            <person name="Ruckert C."/>
        </authorList>
    </citation>
    <scope>NUCLEOTIDE SEQUENCE</scope>
    <source>
        <strain evidence="2">CGMCC 1.15448</strain>
    </source>
</reference>
<evidence type="ECO:0000256" key="1">
    <source>
        <dbReference type="SAM" id="SignalP"/>
    </source>
</evidence>
<accession>A0A8J2UG23</accession>
<gene>
    <name evidence="2" type="ORF">GCM10011511_40540</name>
</gene>
<dbReference type="AlphaFoldDB" id="A0A8J2UG23"/>
<proteinExistence type="predicted"/>
<name>A0A8J2UG23_9BACT</name>
<feature type="signal peptide" evidence="1">
    <location>
        <begin position="1"/>
        <end position="23"/>
    </location>
</feature>
<evidence type="ECO:0000313" key="2">
    <source>
        <dbReference type="EMBL" id="GGB12788.1"/>
    </source>
</evidence>
<organism evidence="2 3">
    <name type="scientific">Puia dinghuensis</name>
    <dbReference type="NCBI Taxonomy" id="1792502"/>
    <lineage>
        <taxon>Bacteria</taxon>
        <taxon>Pseudomonadati</taxon>
        <taxon>Bacteroidota</taxon>
        <taxon>Chitinophagia</taxon>
        <taxon>Chitinophagales</taxon>
        <taxon>Chitinophagaceae</taxon>
        <taxon>Puia</taxon>
    </lineage>
</organism>
<evidence type="ECO:0000313" key="3">
    <source>
        <dbReference type="Proteomes" id="UP000607559"/>
    </source>
</evidence>
<dbReference type="Proteomes" id="UP000607559">
    <property type="component" value="Unassembled WGS sequence"/>
</dbReference>
<dbReference type="RefSeq" id="WP_188935103.1">
    <property type="nucleotide sequence ID" value="NZ_BMJC01000004.1"/>
</dbReference>
<dbReference type="EMBL" id="BMJC01000004">
    <property type="protein sequence ID" value="GGB12788.1"/>
    <property type="molecule type" value="Genomic_DNA"/>
</dbReference>
<feature type="chain" id="PRO_5035176729" description="Tetratricopeptide repeat protein" evidence="1">
    <location>
        <begin position="24"/>
        <end position="214"/>
    </location>
</feature>
<evidence type="ECO:0008006" key="4">
    <source>
        <dbReference type="Google" id="ProtNLM"/>
    </source>
</evidence>
<keyword evidence="1" id="KW-0732">Signal</keyword>
<keyword evidence="3" id="KW-1185">Reference proteome</keyword>